<reference evidence="5 6" key="1">
    <citation type="journal article" date="2019" name="BMC Genomics">
        <title>New insights from Opisthorchis felineus genome: update on genomics of the epidemiologically important liver flukes.</title>
        <authorList>
            <person name="Ershov N.I."/>
            <person name="Mordvinov V.A."/>
            <person name="Prokhortchouk E.B."/>
            <person name="Pakharukova M.Y."/>
            <person name="Gunbin K.V."/>
            <person name="Ustyantsev K."/>
            <person name="Genaev M.A."/>
            <person name="Blinov A.G."/>
            <person name="Mazur A."/>
            <person name="Boulygina E."/>
            <person name="Tsygankova S."/>
            <person name="Khrameeva E."/>
            <person name="Chekanov N."/>
            <person name="Fan G."/>
            <person name="Xiao A."/>
            <person name="Zhang H."/>
            <person name="Xu X."/>
            <person name="Yang H."/>
            <person name="Solovyev V."/>
            <person name="Lee S.M."/>
            <person name="Liu X."/>
            <person name="Afonnikov D.A."/>
            <person name="Skryabin K.G."/>
        </authorList>
    </citation>
    <scope>NUCLEOTIDE SEQUENCE [LARGE SCALE GENOMIC DNA]</scope>
    <source>
        <strain evidence="5">AK-0245</strain>
        <tissue evidence="5">Whole organism</tissue>
    </source>
</reference>
<accession>A0A4S2MJU8</accession>
<comment type="similarity">
    <text evidence="1">Belongs to the CCR4/nocturin family.</text>
</comment>
<dbReference type="PANTHER" id="PTHR12121:SF45">
    <property type="entry name" value="NOCTURNIN"/>
    <property type="match status" value="1"/>
</dbReference>
<proteinExistence type="inferred from homology"/>
<protein>
    <recommendedName>
        <fullName evidence="3">Nocturnin</fullName>
    </recommendedName>
</protein>
<dbReference type="EMBL" id="SJOL01001702">
    <property type="protein sequence ID" value="TGZ74557.1"/>
    <property type="molecule type" value="Genomic_DNA"/>
</dbReference>
<dbReference type="AlphaFoldDB" id="A0A4S2MJU8"/>
<comment type="caution">
    <text evidence="5">The sequence shown here is derived from an EMBL/GenBank/DDBJ whole genome shotgun (WGS) entry which is preliminary data.</text>
</comment>
<dbReference type="Proteomes" id="UP000308267">
    <property type="component" value="Unassembled WGS sequence"/>
</dbReference>
<dbReference type="InterPro" id="IPR036691">
    <property type="entry name" value="Endo/exonu/phosph_ase_sf"/>
</dbReference>
<evidence type="ECO:0000256" key="3">
    <source>
        <dbReference type="ARBA" id="ARBA00023807"/>
    </source>
</evidence>
<dbReference type="PANTHER" id="PTHR12121">
    <property type="entry name" value="CARBON CATABOLITE REPRESSOR PROTEIN 4"/>
    <property type="match status" value="1"/>
</dbReference>
<evidence type="ECO:0000256" key="2">
    <source>
        <dbReference type="ARBA" id="ARBA00022801"/>
    </source>
</evidence>
<feature type="domain" description="Endonuclease/exonuclease/phosphatase" evidence="4">
    <location>
        <begin position="50"/>
        <end position="342"/>
    </location>
</feature>
<sequence>MEEAKSARNECRLFLSMTNENPAFNGYERDYRTLSPNVDNRTVAKLRFMQWNILAHGNHPFVKLYCEAFATVDQYIHCPPKLLPLENRCEQIAAEIFLFDPDVICLQEVDFLSRLLNRLNANSDKYAAAFSPKVQSPCLKIEDNIGPDGAAIIYRSDRLMALKTMELPLDNSHERSALLCKFQLTSSTNVPPFYVVSVHLKAKISFVETRLEQGKFLRDGLVKLLPEHGDSDQCSPLFVCGDFNAQPHEPVIELMQQNVFSKTLGCNLTSAYAMANNGKEPDYTTWKIRHSSDQEQPVELFHTIDYIFYSRDSVHLCGLWWPPLRETIGPTALPSPVFPSDHMNLVADFALPVLGDTKMKSV</sequence>
<keyword evidence="2" id="KW-0378">Hydrolase</keyword>
<organism evidence="5 6">
    <name type="scientific">Opisthorchis felineus</name>
    <dbReference type="NCBI Taxonomy" id="147828"/>
    <lineage>
        <taxon>Eukaryota</taxon>
        <taxon>Metazoa</taxon>
        <taxon>Spiralia</taxon>
        <taxon>Lophotrochozoa</taxon>
        <taxon>Platyhelminthes</taxon>
        <taxon>Trematoda</taxon>
        <taxon>Digenea</taxon>
        <taxon>Opisthorchiida</taxon>
        <taxon>Opisthorchiata</taxon>
        <taxon>Opisthorchiidae</taxon>
        <taxon>Opisthorchis</taxon>
    </lineage>
</organism>
<name>A0A4S2MJU8_OPIFE</name>
<dbReference type="Gene3D" id="3.60.10.10">
    <property type="entry name" value="Endonuclease/exonuclease/phosphatase"/>
    <property type="match status" value="1"/>
</dbReference>
<dbReference type="STRING" id="147828.A0A4S2MJU8"/>
<dbReference type="InterPro" id="IPR050410">
    <property type="entry name" value="CCR4/nocturin_mRNA_transcr"/>
</dbReference>
<keyword evidence="6" id="KW-1185">Reference proteome</keyword>
<gene>
    <name evidence="5" type="ORF">CRM22_000866</name>
</gene>
<dbReference type="GO" id="GO:0006139">
    <property type="term" value="P:nucleobase-containing compound metabolic process"/>
    <property type="evidence" value="ECO:0007669"/>
    <property type="project" value="UniProtKB-ARBA"/>
</dbReference>
<evidence type="ECO:0000256" key="1">
    <source>
        <dbReference type="ARBA" id="ARBA00010774"/>
    </source>
</evidence>
<evidence type="ECO:0000313" key="6">
    <source>
        <dbReference type="Proteomes" id="UP000308267"/>
    </source>
</evidence>
<dbReference type="InterPro" id="IPR005135">
    <property type="entry name" value="Endo/exonuclease/phosphatase"/>
</dbReference>
<dbReference type="OrthoDB" id="276515at2759"/>
<dbReference type="GO" id="GO:0000175">
    <property type="term" value="F:3'-5'-RNA exonuclease activity"/>
    <property type="evidence" value="ECO:0007669"/>
    <property type="project" value="TreeGrafter"/>
</dbReference>
<dbReference type="Pfam" id="PF03372">
    <property type="entry name" value="Exo_endo_phos"/>
    <property type="match status" value="1"/>
</dbReference>
<evidence type="ECO:0000259" key="4">
    <source>
        <dbReference type="Pfam" id="PF03372"/>
    </source>
</evidence>
<evidence type="ECO:0000313" key="5">
    <source>
        <dbReference type="EMBL" id="TGZ74557.1"/>
    </source>
</evidence>
<dbReference type="SUPFAM" id="SSF56219">
    <property type="entry name" value="DNase I-like"/>
    <property type="match status" value="1"/>
</dbReference>